<dbReference type="InterPro" id="IPR016047">
    <property type="entry name" value="M23ase_b-sheet_dom"/>
</dbReference>
<dbReference type="EMBL" id="BMKR01000034">
    <property type="protein sequence ID" value="GGG02493.1"/>
    <property type="molecule type" value="Genomic_DNA"/>
</dbReference>
<comment type="caution">
    <text evidence="3">The sequence shown here is derived from an EMBL/GenBank/DDBJ whole genome shotgun (WGS) entry which is preliminary data.</text>
</comment>
<evidence type="ECO:0000313" key="3">
    <source>
        <dbReference type="EMBL" id="GGG02493.1"/>
    </source>
</evidence>
<reference evidence="3" key="1">
    <citation type="journal article" date="2014" name="Int. J. Syst. Evol. Microbiol.">
        <title>Complete genome sequence of Corynebacterium casei LMG S-19264T (=DSM 44701T), isolated from a smear-ripened cheese.</title>
        <authorList>
            <consortium name="US DOE Joint Genome Institute (JGI-PGF)"/>
            <person name="Walter F."/>
            <person name="Albersmeier A."/>
            <person name="Kalinowski J."/>
            <person name="Ruckert C."/>
        </authorList>
    </citation>
    <scope>NUCLEOTIDE SEQUENCE</scope>
    <source>
        <strain evidence="3">CGMCC 1.16134</strain>
    </source>
</reference>
<evidence type="ECO:0000313" key="4">
    <source>
        <dbReference type="Proteomes" id="UP000637643"/>
    </source>
</evidence>
<dbReference type="CDD" id="cd12797">
    <property type="entry name" value="M23_peptidase"/>
    <property type="match status" value="1"/>
</dbReference>
<name>A0A917CYT7_9BACL</name>
<evidence type="ECO:0000256" key="1">
    <source>
        <dbReference type="SAM" id="MobiDB-lite"/>
    </source>
</evidence>
<evidence type="ECO:0000259" key="2">
    <source>
        <dbReference type="Pfam" id="PF01551"/>
    </source>
</evidence>
<accession>A0A917CYT7</accession>
<proteinExistence type="predicted"/>
<dbReference type="SUPFAM" id="SSF51261">
    <property type="entry name" value="Duplicated hybrid motif"/>
    <property type="match status" value="1"/>
</dbReference>
<dbReference type="InterPro" id="IPR011055">
    <property type="entry name" value="Dup_hybrid_motif"/>
</dbReference>
<dbReference type="Proteomes" id="UP000637643">
    <property type="component" value="Unassembled WGS sequence"/>
</dbReference>
<protein>
    <recommendedName>
        <fullName evidence="2">M23ase beta-sheet core domain-containing protein</fullName>
    </recommendedName>
</protein>
<dbReference type="RefSeq" id="WP_189030438.1">
    <property type="nucleotide sequence ID" value="NZ_BMKR01000034.1"/>
</dbReference>
<feature type="region of interest" description="Disordered" evidence="1">
    <location>
        <begin position="29"/>
        <end position="66"/>
    </location>
</feature>
<gene>
    <name evidence="3" type="ORF">GCM10010912_54130</name>
</gene>
<feature type="domain" description="M23ase beta-sheet core" evidence="2">
    <location>
        <begin position="200"/>
        <end position="281"/>
    </location>
</feature>
<keyword evidence="4" id="KW-1185">Reference proteome</keyword>
<sequence length="288" mass="31594">MERKSDIRGRRKERIRSLLLQEVVDNSEVSPLPATPGTEKPEAFIEWGTGHRQGQPSSPEPDPEVMWKKQRGGWEEYGGGNRPSLLSGFIQRTVASILVFAAVWGVFAIQQPWSLKVQAFVMEALNKDMDFEAARVWYEEHFNGAPAFIPIFGDKEEPAEKVAAPHELGAPVAGSIVQSFAATLKGVEIMPVTDSSGSVTVKSVDVGRVLSVSRELQGGIRITVRHTGSMTAEYGHLSGTKLKADDWVQSGEAVGWMLAEEDSPLPTLFFAVMHDKAYIDPADVISFD</sequence>
<reference evidence="3" key="2">
    <citation type="submission" date="2020-09" db="EMBL/GenBank/DDBJ databases">
        <authorList>
            <person name="Sun Q."/>
            <person name="Zhou Y."/>
        </authorList>
    </citation>
    <scope>NUCLEOTIDE SEQUENCE</scope>
    <source>
        <strain evidence="3">CGMCC 1.16134</strain>
    </source>
</reference>
<organism evidence="3 4">
    <name type="scientific">Paenibacillus albidus</name>
    <dbReference type="NCBI Taxonomy" id="2041023"/>
    <lineage>
        <taxon>Bacteria</taxon>
        <taxon>Bacillati</taxon>
        <taxon>Bacillota</taxon>
        <taxon>Bacilli</taxon>
        <taxon>Bacillales</taxon>
        <taxon>Paenibacillaceae</taxon>
        <taxon>Paenibacillus</taxon>
    </lineage>
</organism>
<dbReference type="Pfam" id="PF01551">
    <property type="entry name" value="Peptidase_M23"/>
    <property type="match status" value="1"/>
</dbReference>
<dbReference type="Gene3D" id="2.70.70.10">
    <property type="entry name" value="Glucose Permease (Domain IIA)"/>
    <property type="match status" value="1"/>
</dbReference>
<dbReference type="AlphaFoldDB" id="A0A917CYT7"/>